<dbReference type="AlphaFoldDB" id="A0A087UTX6"/>
<dbReference type="OrthoDB" id="6436825at2759"/>
<evidence type="ECO:0000313" key="2">
    <source>
        <dbReference type="Proteomes" id="UP000054359"/>
    </source>
</evidence>
<dbReference type="STRING" id="407821.A0A087UTX6"/>
<dbReference type="EMBL" id="KK121590">
    <property type="protein sequence ID" value="KFM80815.1"/>
    <property type="molecule type" value="Genomic_DNA"/>
</dbReference>
<proteinExistence type="predicted"/>
<dbReference type="OMA" id="RRTHFAT"/>
<dbReference type="PANTHER" id="PTHR38681:SF1">
    <property type="entry name" value="RETROVIRUS-RELATED POL POLYPROTEIN FROM TRANSPOSON 412-LIKE PROTEIN"/>
    <property type="match status" value="1"/>
</dbReference>
<feature type="non-terminal residue" evidence="1">
    <location>
        <position position="143"/>
    </location>
</feature>
<evidence type="ECO:0000313" key="1">
    <source>
        <dbReference type="EMBL" id="KFM80815.1"/>
    </source>
</evidence>
<organism evidence="1 2">
    <name type="scientific">Stegodyphus mimosarum</name>
    <name type="common">African social velvet spider</name>
    <dbReference type="NCBI Taxonomy" id="407821"/>
    <lineage>
        <taxon>Eukaryota</taxon>
        <taxon>Metazoa</taxon>
        <taxon>Ecdysozoa</taxon>
        <taxon>Arthropoda</taxon>
        <taxon>Chelicerata</taxon>
        <taxon>Arachnida</taxon>
        <taxon>Araneae</taxon>
        <taxon>Araneomorphae</taxon>
        <taxon>Entelegynae</taxon>
        <taxon>Eresoidea</taxon>
        <taxon>Eresidae</taxon>
        <taxon>Stegodyphus</taxon>
    </lineage>
</organism>
<sequence length="143" mass="16120">MLGIRTAVKEDQQSSCAELVYGTTLKLPSDMITSSKISPYDIQFITNLRHRMQQSNPIATSTHYQEKCYVSATLKSCTHVYLRVDRVKPPLCQPYTGPHKVLSRTDKTFTIDINGLKSTVSIDRVKPAYLLSDSNLPELKIKT</sequence>
<accession>A0A087UTX6</accession>
<reference evidence="1 2" key="1">
    <citation type="submission" date="2013-11" db="EMBL/GenBank/DDBJ databases">
        <title>Genome sequencing of Stegodyphus mimosarum.</title>
        <authorList>
            <person name="Bechsgaard J."/>
        </authorList>
    </citation>
    <scope>NUCLEOTIDE SEQUENCE [LARGE SCALE GENOMIC DNA]</scope>
</reference>
<gene>
    <name evidence="1" type="ORF">X975_11052</name>
</gene>
<name>A0A087UTX6_STEMI</name>
<keyword evidence="2" id="KW-1185">Reference proteome</keyword>
<dbReference type="Proteomes" id="UP000054359">
    <property type="component" value="Unassembled WGS sequence"/>
</dbReference>
<dbReference type="PANTHER" id="PTHR38681">
    <property type="entry name" value="RETROVIRUS-RELATED POL POLYPROTEIN FROM TRANSPOSON 412-LIKE PROTEIN-RELATED"/>
    <property type="match status" value="1"/>
</dbReference>
<protein>
    <submittedName>
        <fullName evidence="1">Uncharacterized protein</fullName>
    </submittedName>
</protein>